<dbReference type="EnsemblPlants" id="TuG1812G0300001130.01.T01">
    <property type="protein sequence ID" value="TuG1812G0300001130.01.T01"/>
    <property type="gene ID" value="TuG1812G0300001130.01"/>
</dbReference>
<dbReference type="Gramene" id="TuG1812G0300001130.01.T01">
    <property type="protein sequence ID" value="TuG1812G0300001130.01.T01"/>
    <property type="gene ID" value="TuG1812G0300001130.01"/>
</dbReference>
<name>A0A8R7TT00_TRIUA</name>
<feature type="region of interest" description="Disordered" evidence="1">
    <location>
        <begin position="49"/>
        <end position="73"/>
    </location>
</feature>
<protein>
    <submittedName>
        <fullName evidence="2">Uncharacterized protein</fullName>
    </submittedName>
</protein>
<reference evidence="2" key="2">
    <citation type="submission" date="2018-03" db="EMBL/GenBank/DDBJ databases">
        <title>The Triticum urartu genome reveals the dynamic nature of wheat genome evolution.</title>
        <authorList>
            <person name="Ling H."/>
            <person name="Ma B."/>
            <person name="Shi X."/>
            <person name="Liu H."/>
            <person name="Dong L."/>
            <person name="Sun H."/>
            <person name="Cao Y."/>
            <person name="Gao Q."/>
            <person name="Zheng S."/>
            <person name="Li Y."/>
            <person name="Yu Y."/>
            <person name="Du H."/>
            <person name="Qi M."/>
            <person name="Li Y."/>
            <person name="Yu H."/>
            <person name="Cui Y."/>
            <person name="Wang N."/>
            <person name="Chen C."/>
            <person name="Wu H."/>
            <person name="Zhao Y."/>
            <person name="Zhang J."/>
            <person name="Li Y."/>
            <person name="Zhou W."/>
            <person name="Zhang B."/>
            <person name="Hu W."/>
            <person name="Eijk M."/>
            <person name="Tang J."/>
            <person name="Witsenboer H."/>
            <person name="Zhao S."/>
            <person name="Li Z."/>
            <person name="Zhang A."/>
            <person name="Wang D."/>
            <person name="Liang C."/>
        </authorList>
    </citation>
    <scope>NUCLEOTIDE SEQUENCE [LARGE SCALE GENOMIC DNA]</scope>
    <source>
        <strain evidence="2">cv. G1812</strain>
    </source>
</reference>
<evidence type="ECO:0000313" key="2">
    <source>
        <dbReference type="EnsemblPlants" id="TuG1812G0300001130.01.T01"/>
    </source>
</evidence>
<sequence>PRRRHGRPPALLVAGRGVGQQERWLPASGRPAQPQRRHLLLQEAPERQGAQVQESLGVGDARQVPLRGRQRRASGKLRYRNRNSRNGAAPLSVWTPADYPDSTEWTLEYGTRPATRPLVCQGRSPCLGSSMCSASTCVLARSWAARSTSSFRTKTSLLATRFVHAWQLPRALRSGCIYIHRPKVSLPKSRCKC</sequence>
<keyword evidence="3" id="KW-1185">Reference proteome</keyword>
<dbReference type="Proteomes" id="UP000015106">
    <property type="component" value="Chromosome 3"/>
</dbReference>
<accession>A0A8R7TT00</accession>
<evidence type="ECO:0000256" key="1">
    <source>
        <dbReference type="SAM" id="MobiDB-lite"/>
    </source>
</evidence>
<evidence type="ECO:0000313" key="3">
    <source>
        <dbReference type="Proteomes" id="UP000015106"/>
    </source>
</evidence>
<reference evidence="3" key="1">
    <citation type="journal article" date="2013" name="Nature">
        <title>Draft genome of the wheat A-genome progenitor Triticum urartu.</title>
        <authorList>
            <person name="Ling H.Q."/>
            <person name="Zhao S."/>
            <person name="Liu D."/>
            <person name="Wang J."/>
            <person name="Sun H."/>
            <person name="Zhang C."/>
            <person name="Fan H."/>
            <person name="Li D."/>
            <person name="Dong L."/>
            <person name="Tao Y."/>
            <person name="Gao C."/>
            <person name="Wu H."/>
            <person name="Li Y."/>
            <person name="Cui Y."/>
            <person name="Guo X."/>
            <person name="Zheng S."/>
            <person name="Wang B."/>
            <person name="Yu K."/>
            <person name="Liang Q."/>
            <person name="Yang W."/>
            <person name="Lou X."/>
            <person name="Chen J."/>
            <person name="Feng M."/>
            <person name="Jian J."/>
            <person name="Zhang X."/>
            <person name="Luo G."/>
            <person name="Jiang Y."/>
            <person name="Liu J."/>
            <person name="Wang Z."/>
            <person name="Sha Y."/>
            <person name="Zhang B."/>
            <person name="Wu H."/>
            <person name="Tang D."/>
            <person name="Shen Q."/>
            <person name="Xue P."/>
            <person name="Zou S."/>
            <person name="Wang X."/>
            <person name="Liu X."/>
            <person name="Wang F."/>
            <person name="Yang Y."/>
            <person name="An X."/>
            <person name="Dong Z."/>
            <person name="Zhang K."/>
            <person name="Zhang X."/>
            <person name="Luo M.C."/>
            <person name="Dvorak J."/>
            <person name="Tong Y."/>
            <person name="Wang J."/>
            <person name="Yang H."/>
            <person name="Li Z."/>
            <person name="Wang D."/>
            <person name="Zhang A."/>
            <person name="Wang J."/>
        </authorList>
    </citation>
    <scope>NUCLEOTIDE SEQUENCE</scope>
    <source>
        <strain evidence="3">cv. G1812</strain>
    </source>
</reference>
<reference evidence="2" key="3">
    <citation type="submission" date="2022-06" db="UniProtKB">
        <authorList>
            <consortium name="EnsemblPlants"/>
        </authorList>
    </citation>
    <scope>IDENTIFICATION</scope>
</reference>
<proteinExistence type="predicted"/>
<dbReference type="AlphaFoldDB" id="A0A8R7TT00"/>
<organism evidence="2 3">
    <name type="scientific">Triticum urartu</name>
    <name type="common">Red wild einkorn</name>
    <name type="synonym">Crithodium urartu</name>
    <dbReference type="NCBI Taxonomy" id="4572"/>
    <lineage>
        <taxon>Eukaryota</taxon>
        <taxon>Viridiplantae</taxon>
        <taxon>Streptophyta</taxon>
        <taxon>Embryophyta</taxon>
        <taxon>Tracheophyta</taxon>
        <taxon>Spermatophyta</taxon>
        <taxon>Magnoliopsida</taxon>
        <taxon>Liliopsida</taxon>
        <taxon>Poales</taxon>
        <taxon>Poaceae</taxon>
        <taxon>BOP clade</taxon>
        <taxon>Pooideae</taxon>
        <taxon>Triticodae</taxon>
        <taxon>Triticeae</taxon>
        <taxon>Triticinae</taxon>
        <taxon>Triticum</taxon>
    </lineage>
</organism>